<dbReference type="Proteomes" id="UP000030742">
    <property type="component" value="Unassembled WGS sequence"/>
</dbReference>
<feature type="domain" description="CAF17 C-terminal" evidence="5">
    <location>
        <begin position="277"/>
        <end position="326"/>
    </location>
</feature>
<evidence type="ECO:0008006" key="8">
    <source>
        <dbReference type="Google" id="ProtNLM"/>
    </source>
</evidence>
<evidence type="ECO:0000259" key="4">
    <source>
        <dbReference type="Pfam" id="PF10170"/>
    </source>
</evidence>
<protein>
    <recommendedName>
        <fullName evidence="8">Aminomethyltransferase folate-binding domain-containing protein</fullName>
    </recommendedName>
</protein>
<keyword evidence="2" id="KW-0809">Transit peptide</keyword>
<dbReference type="STRING" id="77166.U4UUA5"/>
<dbReference type="GO" id="GO:0005759">
    <property type="term" value="C:mitochondrial matrix"/>
    <property type="evidence" value="ECO:0007669"/>
    <property type="project" value="TreeGrafter"/>
</dbReference>
<comment type="subcellular location">
    <subcellularLocation>
        <location evidence="1">Mitochondrion</location>
    </subcellularLocation>
</comment>
<evidence type="ECO:0000313" key="7">
    <source>
        <dbReference type="Proteomes" id="UP000030742"/>
    </source>
</evidence>
<evidence type="ECO:0000256" key="2">
    <source>
        <dbReference type="ARBA" id="ARBA00022946"/>
    </source>
</evidence>
<name>U4UUA5_DENPD</name>
<feature type="domain" description="Cysteine-rich DPF motif" evidence="4">
    <location>
        <begin position="376"/>
        <end position="430"/>
    </location>
</feature>
<dbReference type="InterPro" id="IPR027266">
    <property type="entry name" value="TrmE/GcvT-like"/>
</dbReference>
<accession>U4UUA5</accession>
<dbReference type="GO" id="GO:0016226">
    <property type="term" value="P:iron-sulfur cluster assembly"/>
    <property type="evidence" value="ECO:0007669"/>
    <property type="project" value="TreeGrafter"/>
</dbReference>
<gene>
    <name evidence="6" type="ORF">D910_11021</name>
</gene>
<dbReference type="AlphaFoldDB" id="U4UUA5"/>
<keyword evidence="3" id="KW-0496">Mitochondrion</keyword>
<dbReference type="InterPro" id="IPR018785">
    <property type="entry name" value="CDPF1_dom"/>
</dbReference>
<evidence type="ECO:0000313" key="6">
    <source>
        <dbReference type="EMBL" id="ERL93735.1"/>
    </source>
</evidence>
<dbReference type="InterPro" id="IPR017703">
    <property type="entry name" value="YgfZ/GCV_T_CS"/>
</dbReference>
<dbReference type="InterPro" id="IPR057460">
    <property type="entry name" value="CAF17_C"/>
</dbReference>
<dbReference type="PANTHER" id="PTHR22602:SF0">
    <property type="entry name" value="TRANSFERASE CAF17, MITOCHONDRIAL-RELATED"/>
    <property type="match status" value="1"/>
</dbReference>
<evidence type="ECO:0000256" key="3">
    <source>
        <dbReference type="ARBA" id="ARBA00023128"/>
    </source>
</evidence>
<proteinExistence type="predicted"/>
<dbReference type="NCBIfam" id="TIGR03317">
    <property type="entry name" value="ygfZ_signature"/>
    <property type="match status" value="1"/>
</dbReference>
<dbReference type="Gene3D" id="3.30.1360.120">
    <property type="entry name" value="Probable tRNA modification gtpase trme, domain 1"/>
    <property type="match status" value="1"/>
</dbReference>
<dbReference type="Pfam" id="PF10170">
    <property type="entry name" value="C6_DPF"/>
    <property type="match status" value="1"/>
</dbReference>
<dbReference type="SUPFAM" id="SSF103025">
    <property type="entry name" value="Folate-binding domain"/>
    <property type="match status" value="1"/>
</dbReference>
<evidence type="ECO:0000259" key="5">
    <source>
        <dbReference type="Pfam" id="PF25455"/>
    </source>
</evidence>
<sequence>MKYMTTKFSMNRYMARIMMTVTNARSIMKRFFSSVAQSRNCLQHLKERSLVQVKGPDASNFLQGLITNDINHLSDRVGSMFAMFLNIRGRILFDTLIYKTEVKDEYWIECDRIASTTLQKHLKMYKVKRQVDITGLDDYEVHVLYSSKFLDTSVTDFKSVIENAGKSDFPESSAGFRSFNSLLIFKDPRVPHMGFRILSKRIDVQSVLNSLVECDDSNSYRKLKFSLGIGEGIEDLLSGSSFPLECNCDYLHGVSFHKGCYIGQELTARTYHTGVIRKRLMPLHFSKVPTALPEGNIVINKSNLGKLRGIEGNVGLALLRVAEALELGKNMETLKSEFADQSDAPLIIAADVKPESEKSENIPNLIKKSANELQYFECILCGLREKYDYFGKLPPYQKYFLLQEDSYVIEDPFIPPKQEEFLILGSHCIVGIELELRTRMLRCYVFSVLLYDSDRWPLI</sequence>
<evidence type="ECO:0000256" key="1">
    <source>
        <dbReference type="ARBA" id="ARBA00004173"/>
    </source>
</evidence>
<dbReference type="PANTHER" id="PTHR22602">
    <property type="entry name" value="TRANSFERASE CAF17, MITOCHONDRIAL-RELATED"/>
    <property type="match status" value="1"/>
</dbReference>
<reference evidence="6 7" key="1">
    <citation type="journal article" date="2013" name="Genome Biol.">
        <title>Draft genome of the mountain pine beetle, Dendroctonus ponderosae Hopkins, a major forest pest.</title>
        <authorList>
            <person name="Keeling C.I."/>
            <person name="Yuen M.M."/>
            <person name="Liao N.Y."/>
            <person name="Docking T.R."/>
            <person name="Chan S.K."/>
            <person name="Taylor G.A."/>
            <person name="Palmquist D.L."/>
            <person name="Jackman S.D."/>
            <person name="Nguyen A."/>
            <person name="Li M."/>
            <person name="Henderson H."/>
            <person name="Janes J.K."/>
            <person name="Zhao Y."/>
            <person name="Pandoh P."/>
            <person name="Moore R."/>
            <person name="Sperling F.A."/>
            <person name="Huber D.P."/>
            <person name="Birol I."/>
            <person name="Jones S.J."/>
            <person name="Bohlmann J."/>
        </authorList>
    </citation>
    <scope>NUCLEOTIDE SEQUENCE</scope>
</reference>
<dbReference type="Pfam" id="PF25455">
    <property type="entry name" value="Beta-barrel_CAF17_C"/>
    <property type="match status" value="1"/>
</dbReference>
<dbReference type="InterPro" id="IPR045179">
    <property type="entry name" value="YgfZ/GcvT"/>
</dbReference>
<dbReference type="OrthoDB" id="191995at2759"/>
<organism evidence="6 7">
    <name type="scientific">Dendroctonus ponderosae</name>
    <name type="common">Mountain pine beetle</name>
    <dbReference type="NCBI Taxonomy" id="77166"/>
    <lineage>
        <taxon>Eukaryota</taxon>
        <taxon>Metazoa</taxon>
        <taxon>Ecdysozoa</taxon>
        <taxon>Arthropoda</taxon>
        <taxon>Hexapoda</taxon>
        <taxon>Insecta</taxon>
        <taxon>Pterygota</taxon>
        <taxon>Neoptera</taxon>
        <taxon>Endopterygota</taxon>
        <taxon>Coleoptera</taxon>
        <taxon>Polyphaga</taxon>
        <taxon>Cucujiformia</taxon>
        <taxon>Curculionidae</taxon>
        <taxon>Scolytinae</taxon>
        <taxon>Dendroctonus</taxon>
    </lineage>
</organism>
<dbReference type="EMBL" id="KB632371">
    <property type="protein sequence ID" value="ERL93735.1"/>
    <property type="molecule type" value="Genomic_DNA"/>
</dbReference>